<dbReference type="InterPro" id="IPR028745">
    <property type="entry name" value="AKAP9/Pericentrin"/>
</dbReference>
<feature type="region of interest" description="Disordered" evidence="7">
    <location>
        <begin position="456"/>
        <end position="478"/>
    </location>
</feature>
<feature type="coiled-coil region" evidence="6">
    <location>
        <begin position="1598"/>
        <end position="1723"/>
    </location>
</feature>
<dbReference type="GO" id="GO:0005737">
    <property type="term" value="C:cytoplasm"/>
    <property type="evidence" value="ECO:0007669"/>
    <property type="project" value="UniProtKB-ARBA"/>
</dbReference>
<dbReference type="GO" id="GO:0060090">
    <property type="term" value="F:molecular adaptor activity"/>
    <property type="evidence" value="ECO:0007669"/>
    <property type="project" value="InterPro"/>
</dbReference>
<dbReference type="Pfam" id="PF10495">
    <property type="entry name" value="PACT_coil_coil"/>
    <property type="match status" value="1"/>
</dbReference>
<keyword evidence="10" id="KW-1185">Reference proteome</keyword>
<keyword evidence="3" id="KW-0597">Phosphoprotein</keyword>
<gene>
    <name evidence="9" type="ORF">PHAECO_LOCUS1348</name>
</gene>
<evidence type="ECO:0000256" key="2">
    <source>
        <dbReference type="ARBA" id="ARBA00022490"/>
    </source>
</evidence>
<feature type="coiled-coil region" evidence="6">
    <location>
        <begin position="684"/>
        <end position="711"/>
    </location>
</feature>
<feature type="region of interest" description="Disordered" evidence="7">
    <location>
        <begin position="1"/>
        <end position="38"/>
    </location>
</feature>
<dbReference type="GO" id="GO:0007165">
    <property type="term" value="P:signal transduction"/>
    <property type="evidence" value="ECO:0007669"/>
    <property type="project" value="InterPro"/>
</dbReference>
<evidence type="ECO:0000313" key="9">
    <source>
        <dbReference type="EMBL" id="CAH1116029.1"/>
    </source>
</evidence>
<dbReference type="PANTHER" id="PTHR44981:SF2">
    <property type="entry name" value="PERICENTRIN-LIKE PROTEIN, ISOFORM F"/>
    <property type="match status" value="1"/>
</dbReference>
<keyword evidence="2" id="KW-0963">Cytoplasm</keyword>
<evidence type="ECO:0000256" key="4">
    <source>
        <dbReference type="ARBA" id="ARBA00023054"/>
    </source>
</evidence>
<feature type="coiled-coil region" evidence="6">
    <location>
        <begin position="263"/>
        <end position="311"/>
    </location>
</feature>
<evidence type="ECO:0000256" key="7">
    <source>
        <dbReference type="SAM" id="MobiDB-lite"/>
    </source>
</evidence>
<feature type="compositionally biased region" description="Polar residues" evidence="7">
    <location>
        <begin position="456"/>
        <end position="469"/>
    </location>
</feature>
<feature type="coiled-coil region" evidence="6">
    <location>
        <begin position="1966"/>
        <end position="1993"/>
    </location>
</feature>
<feature type="coiled-coil region" evidence="6">
    <location>
        <begin position="1105"/>
        <end position="1231"/>
    </location>
</feature>
<feature type="region of interest" description="Disordered" evidence="7">
    <location>
        <begin position="2501"/>
        <end position="2552"/>
    </location>
</feature>
<protein>
    <recommendedName>
        <fullName evidence="8">Pericentrin/AKAP-450 centrosomal targeting domain-containing protein</fullName>
    </recommendedName>
</protein>
<dbReference type="OrthoDB" id="2020852at2759"/>
<feature type="coiled-coil region" evidence="6">
    <location>
        <begin position="2223"/>
        <end position="2250"/>
    </location>
</feature>
<keyword evidence="5" id="KW-0206">Cytoskeleton</keyword>
<dbReference type="GO" id="GO:0005813">
    <property type="term" value="C:centrosome"/>
    <property type="evidence" value="ECO:0007669"/>
    <property type="project" value="UniProtKB-SubCell"/>
</dbReference>
<evidence type="ECO:0000256" key="3">
    <source>
        <dbReference type="ARBA" id="ARBA00022553"/>
    </source>
</evidence>
<evidence type="ECO:0000256" key="6">
    <source>
        <dbReference type="SAM" id="Coils"/>
    </source>
</evidence>
<evidence type="ECO:0000256" key="5">
    <source>
        <dbReference type="ARBA" id="ARBA00023212"/>
    </source>
</evidence>
<feature type="coiled-coil region" evidence="6">
    <location>
        <begin position="353"/>
        <end position="402"/>
    </location>
</feature>
<feature type="coiled-coil region" evidence="6">
    <location>
        <begin position="1752"/>
        <end position="1891"/>
    </location>
</feature>
<evidence type="ECO:0000313" key="10">
    <source>
        <dbReference type="Proteomes" id="UP001153737"/>
    </source>
</evidence>
<comment type="subcellular location">
    <subcellularLocation>
        <location evidence="1">Cytoplasm</location>
        <location evidence="1">Cytoskeleton</location>
        <location evidence="1">Microtubule organizing center</location>
        <location evidence="1">Centrosome</location>
    </subcellularLocation>
</comment>
<accession>A0A9P0GP33</accession>
<feature type="coiled-coil region" evidence="6">
    <location>
        <begin position="1318"/>
        <end position="1496"/>
    </location>
</feature>
<feature type="compositionally biased region" description="Low complexity" evidence="7">
    <location>
        <begin position="20"/>
        <end position="32"/>
    </location>
</feature>
<name>A0A9P0GP33_PHACE</name>
<dbReference type="EMBL" id="OU896707">
    <property type="protein sequence ID" value="CAH1116029.1"/>
    <property type="molecule type" value="Genomic_DNA"/>
</dbReference>
<feature type="domain" description="Pericentrin/AKAP-450 centrosomal targeting" evidence="8">
    <location>
        <begin position="2342"/>
        <end position="2411"/>
    </location>
</feature>
<keyword evidence="4 6" id="KW-0175">Coiled coil</keyword>
<reference evidence="9" key="2">
    <citation type="submission" date="2022-10" db="EMBL/GenBank/DDBJ databases">
        <authorList>
            <consortium name="ENA_rothamsted_submissions"/>
            <consortium name="culmorum"/>
            <person name="King R."/>
        </authorList>
    </citation>
    <scope>NUCLEOTIDE SEQUENCE</scope>
</reference>
<organism evidence="9 10">
    <name type="scientific">Phaedon cochleariae</name>
    <name type="common">Mustard beetle</name>
    <dbReference type="NCBI Taxonomy" id="80249"/>
    <lineage>
        <taxon>Eukaryota</taxon>
        <taxon>Metazoa</taxon>
        <taxon>Ecdysozoa</taxon>
        <taxon>Arthropoda</taxon>
        <taxon>Hexapoda</taxon>
        <taxon>Insecta</taxon>
        <taxon>Pterygota</taxon>
        <taxon>Neoptera</taxon>
        <taxon>Endopterygota</taxon>
        <taxon>Coleoptera</taxon>
        <taxon>Polyphaga</taxon>
        <taxon>Cucujiformia</taxon>
        <taxon>Chrysomeloidea</taxon>
        <taxon>Chrysomelidae</taxon>
        <taxon>Chrysomelinae</taxon>
        <taxon>Chrysomelini</taxon>
        <taxon>Phaedon</taxon>
    </lineage>
</organism>
<proteinExistence type="predicted"/>
<dbReference type="InterPro" id="IPR019528">
    <property type="entry name" value="PACT_domain"/>
</dbReference>
<dbReference type="PANTHER" id="PTHR44981">
    <property type="entry name" value="PERICENTRIN-LIKE PROTEIN, ISOFORM F"/>
    <property type="match status" value="1"/>
</dbReference>
<evidence type="ECO:0000256" key="1">
    <source>
        <dbReference type="ARBA" id="ARBA00004300"/>
    </source>
</evidence>
<feature type="coiled-coil region" evidence="6">
    <location>
        <begin position="2283"/>
        <end position="2317"/>
    </location>
</feature>
<feature type="region of interest" description="Disordered" evidence="7">
    <location>
        <begin position="908"/>
        <end position="930"/>
    </location>
</feature>
<reference evidence="9" key="1">
    <citation type="submission" date="2022-01" db="EMBL/GenBank/DDBJ databases">
        <authorList>
            <person name="King R."/>
        </authorList>
    </citation>
    <scope>NUCLEOTIDE SEQUENCE</scope>
</reference>
<feature type="region of interest" description="Disordered" evidence="7">
    <location>
        <begin position="2125"/>
        <end position="2144"/>
    </location>
</feature>
<sequence length="2597" mass="298435">MENSIKKNQGKETDQDSTDPDSLSLSLTPPLLEENNDFENIDEVSEHLNSCTESIEHDRSLQEIEISSRPNDISNPVSNPLEPVDRIEPVSHENPHFDTSYHSDNSIISLNYLKNIEVGGNVRSILEEILHNEPTDSRKDATLCSSKDESLNIFANLDLDDKSLSNNRCNADVSLGEKNLYATNFGLAKAESELERRIRDFEELIAIKDSTIAVLNSELDSYRESNTNTMSNLSTTEYKQLQDDYHTKLSEYNNVIVYKNDLIEQLTESLDQSVTERKDLLSQISQFKEMIENLEDQLQKTRKIVEAHQCEISKQVTDGIDVAKQECSENENEQANLNYSFDEELLNLQKTLNTEQKDLLSELKIKFDRLLEQNKEFYEAEIKQLKDKLVNEKEHFESETTEFKSLFANHGSVSTDMVNLRSELEKKHSTEMEELRTYFEQKCADLEKNYSEEVFSQQSRKLSDSTSSEAELHSDPIFPLPPGPAGDIQYDIQPPNSQPNFTKKDIINLQNELSSILNKISKYNVHNLSDEEFSDLKTEIGNSNLNHIMKYDLVAIRNKYNAELEVLREDNENKVDELNIHYENKWKSLEKKYLNEILVLKMQLEEIGKQKLSVSSAVQEVGSSGEFEINEVIQSYERRLQEQITLAKIDIITALEGQIQRLASNEAEDEEWPSELLRLKDKFAEKYETEIQELKNSHQVEINQLKDEQMKILNGALERARRRSLRDNDSFSKGEIEILKERDSLKKQVSSLRNLLSELLKYFTQCEDELNNTLVDELLKQGFDKNVSQLEEDLAVTAPSPSSSSKNSDSMAMSVTRVHLTPNFGDLINMIEMGAQQSDDDSKDISVDLKNELGVCLEKLKQEANAILTLTTSMPRQSIAADPTIKTSSLEEKVTSLTRQLISETQSKERLREELEETSKYAESLEKEKDRLEEDLEDAIARGNAVEGDLMQARQKIAELIENGRQEIVSEGYGEEGTKMRGLDDTLSMLDELQEKARSMLAESRSTADPTLLHLIEELCSVGERIKEESKKDRHDLIQQIDVADKKYRTTQSFLEEQAMEREQERDESHRQLESLRAQLKDRDKDKASCERAANEVIGVCSRQIRCTSSQVEQLEHQLQELTKALAAETLYRKEVELERHEAVEKIKVLRDIIRELEYQTESKTQEVEEYLRAIEKLECIVDRQQRSQGEGISEDSSKGVSDVGELCRHIERLEGELQELRVKSELAGSEGALKQMRAQLLEIETQFDKKTRGLEVLHSTASTNCSSPSEDISARDLVIPRSPKKMEDSEVPLQQLARLKEKLMRHSRAEDAAIKRIKDLEMQVFSVKQELEETSGEKEYLKKQIQEQLVLISDFQIRLDEQRIRAEHIEKQTNTSLEMKIYDLQSEVQSLRDKLKHKDKAVSHQQELLSDTQNRLKSLENELNSVKDDEIIVAMQKEVEALRLENAQMKNKIDKDAGMVPNLVENIISDKNTDIEKLRCKLDDTEKLLEAFTSLNLDKTELQTISNLKKSGTSIEELFSILELSQADQMRRMAGRDVSDSLESPRFLVHRKNDGETTVLEPEISSIAGPAFQHSGIQTRNSTEISHRRVHFEDTEAQSWKSEIADLKEKLKEREAIIKEYEARLKLLNSLEVKIEKLQLSLEETEKALALVTETAEKEHQEIKDREKDLGIQLAEKKLKLSEAEKRIEILEQDSLRKDDMCLNLTKEKKDLEKQLNSVKHENFVAVDKVIKLKNQEIEALKAKCLNKNELTKLTQELEVKNMEVKSWQTENKTLSEKLEQVIGQCNELEEKLKATSNDNKKLTKEMDNKLVQIDSITIEINNLRDKLNKKRRIIRELQDTLDKHKNAKTRLEEETKHQKKMIADRDYEINIAKEEAERYCNDIALLEEQVINLKKGKFSELTEEKDGKIAELSKEKTHLMDLLNEKDKIINQITEDCHKLHANLVTIKSKIREPGNILDMGNKLREEQKRTAELVQEIHDLKAQLMRSKNNDMVNSVDEITDQLQQELNYSAQIDSNIINAVSDQSLSSIAELQDVEVYKKFLSFERSAKKQVEIQLSHAQDKIKELQSILVQERDILVQTQSEDAKLIEQLRIQLDVALDSEESFRKLLSEKAAEYEQLEKEVDSLKRKHTNSSESTEYKHPPTKEILELNQLRKDHFALLSEKETVLAEMASLKKGKLGAETAYNYTKNLLSLEVQRTKNFEEKIQSMVHIERDLKDSLLQKSHDIKKLECELEQERANFAKQKSDLMQQFKSQMTNEFPSKVLDSPVPDVLLDKIKELNNALLDNKKLLDIIQKLSKEKNSLEKELDAVRGNVRNEMPFDNLAARNDLLLAKALKLESTKKALIWQKRYLVEHLQFHHKHCLKQALPNALAHRTEFRRDYTLKQRFRSVAFLIISVIRMKYLVRRWHSGVRIVERVNARHYKTATPRPDPIISAHYQPEPIISAHYPIEAKSSAHYPSVPIVSAYYAPEPLFAGYARDSAHFRVGRPVSSQLFAGGVASSSRPAPFEAPRPASGRSFDETDDERAVGGAGEGGPWSGQSPPSKEGNFKIRIGSNVLKKEDLTPLRAPQLLAQFSERFDQIQEKLGMVLETNS</sequence>
<evidence type="ECO:0000259" key="8">
    <source>
        <dbReference type="Pfam" id="PF10495"/>
    </source>
</evidence>
<dbReference type="Proteomes" id="UP001153737">
    <property type="component" value="Chromosome 1"/>
</dbReference>